<dbReference type="CDD" id="cd00517">
    <property type="entry name" value="ATPS"/>
    <property type="match status" value="1"/>
</dbReference>
<dbReference type="PANTHER" id="PTHR43509">
    <property type="match status" value="1"/>
</dbReference>
<proteinExistence type="inferred from homology"/>
<feature type="domain" description="Sulphate adenylyltransferase catalytic" evidence="9">
    <location>
        <begin position="168"/>
        <end position="377"/>
    </location>
</feature>
<gene>
    <name evidence="8" type="primary">sat</name>
    <name evidence="11" type="ORF">cpu_06240</name>
</gene>
<comment type="catalytic activity">
    <reaction evidence="7 8">
        <text>sulfate + ATP + H(+) = adenosine 5'-phosphosulfate + diphosphate</text>
        <dbReference type="Rhea" id="RHEA:18133"/>
        <dbReference type="ChEBI" id="CHEBI:15378"/>
        <dbReference type="ChEBI" id="CHEBI:16189"/>
        <dbReference type="ChEBI" id="CHEBI:30616"/>
        <dbReference type="ChEBI" id="CHEBI:33019"/>
        <dbReference type="ChEBI" id="CHEBI:58243"/>
        <dbReference type="EC" id="2.7.7.4"/>
    </reaction>
</comment>
<dbReference type="InterPro" id="IPR015947">
    <property type="entry name" value="PUA-like_sf"/>
</dbReference>
<reference evidence="12" key="1">
    <citation type="submission" date="2016-12" db="EMBL/GenBank/DDBJ databases">
        <title>Draft Genome Sequences od Carboxydothermus pertinax and islandicus, Hydrogenogenic Carboxydotrophic Bacteria.</title>
        <authorList>
            <person name="Fukuyama Y."/>
            <person name="Ohmae K."/>
            <person name="Yoneda Y."/>
            <person name="Yoshida T."/>
            <person name="Sako Y."/>
        </authorList>
    </citation>
    <scope>NUCLEOTIDE SEQUENCE [LARGE SCALE GENOMIC DNA]</scope>
    <source>
        <strain evidence="12">Ug1</strain>
    </source>
</reference>
<dbReference type="SUPFAM" id="SSF88697">
    <property type="entry name" value="PUA domain-like"/>
    <property type="match status" value="1"/>
</dbReference>
<dbReference type="Gene3D" id="3.10.400.10">
    <property type="entry name" value="Sulfate adenylyltransferase"/>
    <property type="match status" value="1"/>
</dbReference>
<keyword evidence="12" id="KW-1185">Reference proteome</keyword>
<dbReference type="Pfam" id="PF01747">
    <property type="entry name" value="ATP-sulfurylase"/>
    <property type="match status" value="1"/>
</dbReference>
<dbReference type="UniPathway" id="UPA00140">
    <property type="reaction ID" value="UER00204"/>
</dbReference>
<sequence length="381" mass="43569">MVNYHGRKEVSNILTSEEYEELKGQNFLKLSVSKTEYFDLFLLGVGLYAPLEGFMDEDDYYSTLEQFTLSSGFLWSIPIVLRVSEEEARLYDGREKVLLTAANGELLGLLESPLTFKLNKILEVEKVFKTSSPEHPGVQKILGEDEWAVAGKVKIYPPAFTEIDLNLSLFPQKTREIFKSRNYKTVVGFQTRNPIHRAHEYLQKIALEIFDGLFVNPLVGETKGDDIPADVRLKCYEALLNNYYPKDRFVFATLPAPMRYAGPREAVHHAIIRQNYGCTHFIVGRDHAGVGNFYGPFEAQEIFDTFPENALEIKIVKFDNAFYCSKCGQMATKKTCPHGPEHHLSLSGTKVREMLREGKPLPEEFTRPEVAEVLRRYYQSL</sequence>
<evidence type="ECO:0000259" key="10">
    <source>
        <dbReference type="Pfam" id="PF14306"/>
    </source>
</evidence>
<keyword evidence="3 8" id="KW-0548">Nucleotidyltransferase</keyword>
<evidence type="ECO:0000313" key="11">
    <source>
        <dbReference type="EMBL" id="GAV22114.1"/>
    </source>
</evidence>
<evidence type="ECO:0000313" key="12">
    <source>
        <dbReference type="Proteomes" id="UP000187485"/>
    </source>
</evidence>
<dbReference type="InterPro" id="IPR020792">
    <property type="entry name" value="SO4_adenylyltransferase_pro"/>
</dbReference>
<comment type="pathway">
    <text evidence="1 8">Sulfur metabolism; hydrogen sulfide biosynthesis; sulfite from sulfate: step 1/3.</text>
</comment>
<comment type="caution">
    <text evidence="11">The sequence shown here is derived from an EMBL/GenBank/DDBJ whole genome shotgun (WGS) entry which is preliminary data.</text>
</comment>
<evidence type="ECO:0000256" key="6">
    <source>
        <dbReference type="ARBA" id="ARBA00037980"/>
    </source>
</evidence>
<dbReference type="STRING" id="870242.cpu_06240"/>
<dbReference type="Gene3D" id="3.40.50.620">
    <property type="entry name" value="HUPs"/>
    <property type="match status" value="1"/>
</dbReference>
<keyword evidence="4 8" id="KW-0547">Nucleotide-binding</keyword>
<dbReference type="PANTHER" id="PTHR43509:SF1">
    <property type="entry name" value="SULFATE ADENYLYLTRANSFERASE"/>
    <property type="match status" value="1"/>
</dbReference>
<keyword evidence="2 8" id="KW-0808">Transferase</keyword>
<evidence type="ECO:0000256" key="4">
    <source>
        <dbReference type="ARBA" id="ARBA00022741"/>
    </source>
</evidence>
<evidence type="ECO:0000256" key="7">
    <source>
        <dbReference type="ARBA" id="ARBA00049370"/>
    </source>
</evidence>
<feature type="domain" description="ATP-sulfurylase PUA-like" evidence="10">
    <location>
        <begin position="3"/>
        <end position="156"/>
    </location>
</feature>
<dbReference type="HAMAP" id="MF_00066">
    <property type="entry name" value="Sulf_adenylyltr"/>
    <property type="match status" value="1"/>
</dbReference>
<dbReference type="InterPro" id="IPR025980">
    <property type="entry name" value="ATP-Sase_PUA-like_dom"/>
</dbReference>
<name>A0A1L8CTD9_9THEO</name>
<evidence type="ECO:0000256" key="5">
    <source>
        <dbReference type="ARBA" id="ARBA00022840"/>
    </source>
</evidence>
<dbReference type="Pfam" id="PF14306">
    <property type="entry name" value="PUA_2"/>
    <property type="match status" value="1"/>
</dbReference>
<evidence type="ECO:0000256" key="1">
    <source>
        <dbReference type="ARBA" id="ARBA00005048"/>
    </source>
</evidence>
<accession>A0A1L8CTD9</accession>
<evidence type="ECO:0000256" key="8">
    <source>
        <dbReference type="HAMAP-Rule" id="MF_00066"/>
    </source>
</evidence>
<organism evidence="11 12">
    <name type="scientific">Carboxydothermus pertinax</name>
    <dbReference type="NCBI Taxonomy" id="870242"/>
    <lineage>
        <taxon>Bacteria</taxon>
        <taxon>Bacillati</taxon>
        <taxon>Bacillota</taxon>
        <taxon>Clostridia</taxon>
        <taxon>Thermoanaerobacterales</taxon>
        <taxon>Thermoanaerobacteraceae</taxon>
        <taxon>Carboxydothermus</taxon>
    </lineage>
</organism>
<dbReference type="NCBIfam" id="NF003166">
    <property type="entry name" value="PRK04149.1"/>
    <property type="match status" value="1"/>
</dbReference>
<evidence type="ECO:0000256" key="3">
    <source>
        <dbReference type="ARBA" id="ARBA00022695"/>
    </source>
</evidence>
<dbReference type="SUPFAM" id="SSF52374">
    <property type="entry name" value="Nucleotidylyl transferase"/>
    <property type="match status" value="1"/>
</dbReference>
<dbReference type="GO" id="GO:0004781">
    <property type="term" value="F:sulfate adenylyltransferase (ATP) activity"/>
    <property type="evidence" value="ECO:0007669"/>
    <property type="project" value="UniProtKB-UniRule"/>
</dbReference>
<dbReference type="GO" id="GO:0005524">
    <property type="term" value="F:ATP binding"/>
    <property type="evidence" value="ECO:0007669"/>
    <property type="project" value="UniProtKB-KW"/>
</dbReference>
<dbReference type="OrthoDB" id="9804504at2"/>
<evidence type="ECO:0000256" key="2">
    <source>
        <dbReference type="ARBA" id="ARBA00022679"/>
    </source>
</evidence>
<dbReference type="InterPro" id="IPR014729">
    <property type="entry name" value="Rossmann-like_a/b/a_fold"/>
</dbReference>
<evidence type="ECO:0000259" key="9">
    <source>
        <dbReference type="Pfam" id="PF01747"/>
    </source>
</evidence>
<dbReference type="EMBL" id="BDJK01000009">
    <property type="protein sequence ID" value="GAV22114.1"/>
    <property type="molecule type" value="Genomic_DNA"/>
</dbReference>
<dbReference type="Proteomes" id="UP000187485">
    <property type="component" value="Unassembled WGS sequence"/>
</dbReference>
<comment type="similarity">
    <text evidence="6 8">Belongs to the sulfate adenylyltransferase family.</text>
</comment>
<dbReference type="EC" id="2.7.7.4" evidence="8"/>
<dbReference type="NCBIfam" id="TIGR00339">
    <property type="entry name" value="sopT"/>
    <property type="match status" value="1"/>
</dbReference>
<dbReference type="AlphaFoldDB" id="A0A1L8CTD9"/>
<dbReference type="InterPro" id="IPR002650">
    <property type="entry name" value="Sulphate_adenylyltransferase"/>
</dbReference>
<dbReference type="RefSeq" id="WP_075858569.1">
    <property type="nucleotide sequence ID" value="NZ_BDJK01000009.1"/>
</dbReference>
<dbReference type="InterPro" id="IPR024951">
    <property type="entry name" value="Sulfurylase_cat_dom"/>
</dbReference>
<dbReference type="GO" id="GO:0000103">
    <property type="term" value="P:sulfate assimilation"/>
    <property type="evidence" value="ECO:0007669"/>
    <property type="project" value="UniProtKB-UniRule"/>
</dbReference>
<keyword evidence="5 8" id="KW-0067">ATP-binding</keyword>
<protein>
    <recommendedName>
        <fullName evidence="8">Sulfate adenylyltransferase</fullName>
        <ecNumber evidence="8">2.7.7.4</ecNumber>
    </recommendedName>
    <alternativeName>
        <fullName evidence="8">ATP-sulfurylase</fullName>
    </alternativeName>
    <alternativeName>
        <fullName evidence="8">Sulfate adenylate transferase</fullName>
        <shortName evidence="8">SAT</shortName>
    </alternativeName>
</protein>
<dbReference type="GO" id="GO:0070814">
    <property type="term" value="P:hydrogen sulfide biosynthetic process"/>
    <property type="evidence" value="ECO:0007669"/>
    <property type="project" value="UniProtKB-UniRule"/>
</dbReference>